<reference evidence="3" key="2">
    <citation type="submission" date="2019-09" db="UniProtKB">
        <authorList>
            <consortium name="WormBaseParasite"/>
        </authorList>
    </citation>
    <scope>IDENTIFICATION</scope>
</reference>
<reference evidence="1 2" key="1">
    <citation type="submission" date="2018-11" db="EMBL/GenBank/DDBJ databases">
        <authorList>
            <consortium name="Pathogen Informatics"/>
        </authorList>
    </citation>
    <scope>NUCLEOTIDE SEQUENCE [LARGE SCALE GENOMIC DNA]</scope>
</reference>
<evidence type="ECO:0000313" key="1">
    <source>
        <dbReference type="EMBL" id="VDP21960.1"/>
    </source>
</evidence>
<dbReference type="WBParaSite" id="HPBE_0002081201-mRNA-1">
    <property type="protein sequence ID" value="HPBE_0002081201-mRNA-1"/>
    <property type="gene ID" value="HPBE_0002081201"/>
</dbReference>
<gene>
    <name evidence="1" type="ORF">HPBE_LOCUS20812</name>
</gene>
<evidence type="ECO:0000313" key="3">
    <source>
        <dbReference type="WBParaSite" id="HPBE_0002081201-mRNA-1"/>
    </source>
</evidence>
<name>A0A183GEP1_HELPZ</name>
<keyword evidence="2" id="KW-1185">Reference proteome</keyword>
<sequence length="131" mass="14491">MSQSTPLIECHLDLAALKLELTSPISLPSDATDGRRYSKTAVRGSSMTLTLIELNSGTFVVSDHIKLARLALRFIFASEHHVIRIKQRSSDGLLKISCDGIREDNKKECRKRRAVVYLVRDGNSIEVPAAA</sequence>
<dbReference type="Proteomes" id="UP000050761">
    <property type="component" value="Unassembled WGS sequence"/>
</dbReference>
<dbReference type="AlphaFoldDB" id="A0A183GEP1"/>
<dbReference type="EMBL" id="UZAH01032465">
    <property type="protein sequence ID" value="VDP21960.1"/>
    <property type="molecule type" value="Genomic_DNA"/>
</dbReference>
<organism evidence="2 3">
    <name type="scientific">Heligmosomoides polygyrus</name>
    <name type="common">Parasitic roundworm</name>
    <dbReference type="NCBI Taxonomy" id="6339"/>
    <lineage>
        <taxon>Eukaryota</taxon>
        <taxon>Metazoa</taxon>
        <taxon>Ecdysozoa</taxon>
        <taxon>Nematoda</taxon>
        <taxon>Chromadorea</taxon>
        <taxon>Rhabditida</taxon>
        <taxon>Rhabditina</taxon>
        <taxon>Rhabditomorpha</taxon>
        <taxon>Strongyloidea</taxon>
        <taxon>Heligmosomidae</taxon>
        <taxon>Heligmosomoides</taxon>
    </lineage>
</organism>
<accession>A0A183GEP1</accession>
<proteinExistence type="predicted"/>
<accession>A0A3P8BV30</accession>
<protein>
    <submittedName>
        <fullName evidence="3">SHSP domain-containing protein</fullName>
    </submittedName>
</protein>
<evidence type="ECO:0000313" key="2">
    <source>
        <dbReference type="Proteomes" id="UP000050761"/>
    </source>
</evidence>